<evidence type="ECO:0000259" key="3">
    <source>
        <dbReference type="Pfam" id="PF00924"/>
    </source>
</evidence>
<dbReference type="InterPro" id="IPR010920">
    <property type="entry name" value="LSM_dom_sf"/>
</dbReference>
<dbReference type="SUPFAM" id="SSF50182">
    <property type="entry name" value="Sm-like ribonucleoproteins"/>
    <property type="match status" value="1"/>
</dbReference>
<feature type="region of interest" description="Disordered" evidence="1">
    <location>
        <begin position="355"/>
        <end position="376"/>
    </location>
</feature>
<dbReference type="RefSeq" id="WP_129482671.1">
    <property type="nucleotide sequence ID" value="NZ_CP099397.1"/>
</dbReference>
<evidence type="ECO:0000313" key="5">
    <source>
        <dbReference type="Proteomes" id="UP001054897"/>
    </source>
</evidence>
<dbReference type="InterPro" id="IPR006685">
    <property type="entry name" value="MscS_channel_2nd"/>
</dbReference>
<reference evidence="4" key="1">
    <citation type="submission" date="2022-06" db="EMBL/GenBank/DDBJ databases">
        <title>Complete genome of Pseudomonas hydrolytica DSWY01T.</title>
        <authorList>
            <person name="Jung J."/>
            <person name="Jeon C.O."/>
        </authorList>
    </citation>
    <scope>NUCLEOTIDE SEQUENCE</scope>
    <source>
        <strain evidence="4">DSWY01</strain>
    </source>
</reference>
<evidence type="ECO:0000256" key="2">
    <source>
        <dbReference type="SAM" id="Phobius"/>
    </source>
</evidence>
<feature type="transmembrane region" description="Helical" evidence="2">
    <location>
        <begin position="94"/>
        <end position="121"/>
    </location>
</feature>
<dbReference type="Proteomes" id="UP001054897">
    <property type="component" value="Chromosome"/>
</dbReference>
<keyword evidence="2" id="KW-0472">Membrane</keyword>
<proteinExistence type="predicted"/>
<dbReference type="Pfam" id="PF00924">
    <property type="entry name" value="MS_channel_2nd"/>
    <property type="match status" value="1"/>
</dbReference>
<keyword evidence="2" id="KW-1133">Transmembrane helix</keyword>
<dbReference type="PANTHER" id="PTHR30566">
    <property type="entry name" value="YNAI-RELATED MECHANOSENSITIVE ION CHANNEL"/>
    <property type="match status" value="1"/>
</dbReference>
<name>A0ABY5ADK4_9GAMM</name>
<organism evidence="4 5">
    <name type="scientific">Ectopseudomonas hydrolytica</name>
    <dbReference type="NCBI Taxonomy" id="2493633"/>
    <lineage>
        <taxon>Bacteria</taxon>
        <taxon>Pseudomonadati</taxon>
        <taxon>Pseudomonadota</taxon>
        <taxon>Gammaproteobacteria</taxon>
        <taxon>Pseudomonadales</taxon>
        <taxon>Pseudomonadaceae</taxon>
        <taxon>Ectopseudomonas</taxon>
    </lineage>
</organism>
<feature type="transmembrane region" description="Helical" evidence="2">
    <location>
        <begin position="20"/>
        <end position="44"/>
    </location>
</feature>
<dbReference type="PANTHER" id="PTHR30566:SF25">
    <property type="entry name" value="INNER MEMBRANE PROTEIN"/>
    <property type="match status" value="1"/>
</dbReference>
<keyword evidence="5" id="KW-1185">Reference proteome</keyword>
<dbReference type="Gene3D" id="1.10.287.1260">
    <property type="match status" value="1"/>
</dbReference>
<dbReference type="InterPro" id="IPR011014">
    <property type="entry name" value="MscS_channel_TM-2"/>
</dbReference>
<feature type="transmembrane region" description="Helical" evidence="2">
    <location>
        <begin position="168"/>
        <end position="187"/>
    </location>
</feature>
<accession>A0ABY5ADK4</accession>
<dbReference type="GeneID" id="300081588"/>
<sequence length="376" mass="42116">MPTETALNGDWLAFVPWPELRTLLVAVIAAALASLFFGTLLRLLARFSGALPFAHVLLQSTRDPLRWLLPLLAMQLVLNAAPDNMALIGEARRLAALVTIGVFTWLGLRAVGAVQRIVVLYNPVDTADNLQARRIQTQTRVLVRILSVFVVIFGFSTMLMTFPAARQFGTSLLASAGLAGLAVGFAAKPVLGNLIAGLQIALTQPIRLDDVVIVENEWGRIEEITGSYVVVRIWDDRRLVVPLQWFIENPFQNWTRQTSSITGSVFFWVDYATPLEPLRQELTRLCQEARHLWDERVNVLQVVDTSDRAIQLRVLVSSPDSSRNWDLRCYIRENLITFISNRYPDHLPRLRANLHGSEDAAPRNTPTADAQRQPPV</sequence>
<gene>
    <name evidence="4" type="ORF">L1F06_011415</name>
</gene>
<evidence type="ECO:0000313" key="4">
    <source>
        <dbReference type="EMBL" id="USR41992.1"/>
    </source>
</evidence>
<protein>
    <submittedName>
        <fullName evidence="4">Mechanosensitive ion channel family protein</fullName>
    </submittedName>
</protein>
<feature type="transmembrane region" description="Helical" evidence="2">
    <location>
        <begin position="141"/>
        <end position="162"/>
    </location>
</feature>
<keyword evidence="2" id="KW-0812">Transmembrane</keyword>
<evidence type="ECO:0000256" key="1">
    <source>
        <dbReference type="SAM" id="MobiDB-lite"/>
    </source>
</evidence>
<dbReference type="SUPFAM" id="SSF82861">
    <property type="entry name" value="Mechanosensitive channel protein MscS (YggB), transmembrane region"/>
    <property type="match status" value="1"/>
</dbReference>
<dbReference type="EMBL" id="CP099397">
    <property type="protein sequence ID" value="USR41992.1"/>
    <property type="molecule type" value="Genomic_DNA"/>
</dbReference>
<feature type="transmembrane region" description="Helical" evidence="2">
    <location>
        <begin position="65"/>
        <end position="82"/>
    </location>
</feature>
<feature type="domain" description="Mechanosensitive ion channel MscS" evidence="3">
    <location>
        <begin position="190"/>
        <end position="256"/>
    </location>
</feature>